<feature type="non-terminal residue" evidence="6">
    <location>
        <position position="282"/>
    </location>
</feature>
<reference evidence="6" key="1">
    <citation type="submission" date="2018-05" db="EMBL/GenBank/DDBJ databases">
        <authorList>
            <person name="Lanie J.A."/>
            <person name="Ng W.-L."/>
            <person name="Kazmierczak K.M."/>
            <person name="Andrzejewski T.M."/>
            <person name="Davidsen T.M."/>
            <person name="Wayne K.J."/>
            <person name="Tettelin H."/>
            <person name="Glass J.I."/>
            <person name="Rusch D."/>
            <person name="Podicherti R."/>
            <person name="Tsui H.-C.T."/>
            <person name="Winkler M.E."/>
        </authorList>
    </citation>
    <scope>NUCLEOTIDE SEQUENCE</scope>
</reference>
<dbReference type="HAMAP" id="MF_01454">
    <property type="entry name" value="GTPase_Obg"/>
    <property type="match status" value="1"/>
</dbReference>
<dbReference type="PANTHER" id="PTHR11702:SF31">
    <property type="entry name" value="MITOCHONDRIAL RIBOSOME-ASSOCIATED GTPASE 2"/>
    <property type="match status" value="1"/>
</dbReference>
<dbReference type="InterPro" id="IPR014100">
    <property type="entry name" value="GTP-bd_Obg/CgtA"/>
</dbReference>
<dbReference type="SUPFAM" id="SSF82051">
    <property type="entry name" value="Obg GTP-binding protein N-terminal domain"/>
    <property type="match status" value="1"/>
</dbReference>
<gene>
    <name evidence="6" type="ORF">METZ01_LOCUS291214</name>
</gene>
<dbReference type="NCBIfam" id="NF008956">
    <property type="entry name" value="PRK12299.1"/>
    <property type="match status" value="1"/>
</dbReference>
<dbReference type="PROSITE" id="PS51710">
    <property type="entry name" value="G_OBG"/>
    <property type="match status" value="1"/>
</dbReference>
<dbReference type="EMBL" id="UINC01088281">
    <property type="protein sequence ID" value="SVC38360.1"/>
    <property type="molecule type" value="Genomic_DNA"/>
</dbReference>
<dbReference type="PRINTS" id="PR00326">
    <property type="entry name" value="GTP1OBG"/>
</dbReference>
<dbReference type="FunFam" id="2.70.210.12:FF:000001">
    <property type="entry name" value="GTPase Obg"/>
    <property type="match status" value="1"/>
</dbReference>
<dbReference type="Gene3D" id="3.40.50.300">
    <property type="entry name" value="P-loop containing nucleotide triphosphate hydrolases"/>
    <property type="match status" value="1"/>
</dbReference>
<dbReference type="Gene3D" id="2.70.210.12">
    <property type="entry name" value="GTP1/OBG domain"/>
    <property type="match status" value="1"/>
</dbReference>
<proteinExistence type="inferred from homology"/>
<dbReference type="Pfam" id="PF01018">
    <property type="entry name" value="GTP1_OBG"/>
    <property type="match status" value="1"/>
</dbReference>
<dbReference type="GO" id="GO:0005525">
    <property type="term" value="F:GTP binding"/>
    <property type="evidence" value="ECO:0007669"/>
    <property type="project" value="UniProtKB-KW"/>
</dbReference>
<dbReference type="SUPFAM" id="SSF52540">
    <property type="entry name" value="P-loop containing nucleoside triphosphate hydrolases"/>
    <property type="match status" value="1"/>
</dbReference>
<dbReference type="PROSITE" id="PS00905">
    <property type="entry name" value="GTP1_OBG"/>
    <property type="match status" value="1"/>
</dbReference>
<evidence type="ECO:0000256" key="1">
    <source>
        <dbReference type="ARBA" id="ARBA00007699"/>
    </source>
</evidence>
<organism evidence="6">
    <name type="scientific">marine metagenome</name>
    <dbReference type="NCBI Taxonomy" id="408172"/>
    <lineage>
        <taxon>unclassified sequences</taxon>
        <taxon>metagenomes</taxon>
        <taxon>ecological metagenomes</taxon>
    </lineage>
</organism>
<evidence type="ECO:0000313" key="6">
    <source>
        <dbReference type="EMBL" id="SVC38360.1"/>
    </source>
</evidence>
<dbReference type="PROSITE" id="PS51883">
    <property type="entry name" value="OBG"/>
    <property type="match status" value="1"/>
</dbReference>
<dbReference type="InterPro" id="IPR045086">
    <property type="entry name" value="OBG_GTPase"/>
</dbReference>
<protein>
    <recommendedName>
        <fullName evidence="7">OBG-type G domain-containing protein</fullName>
    </recommendedName>
</protein>
<accession>A0A382LP21</accession>
<dbReference type="InterPro" id="IPR006074">
    <property type="entry name" value="GTP1-OBG_CS"/>
</dbReference>
<evidence type="ECO:0000256" key="3">
    <source>
        <dbReference type="ARBA" id="ARBA00023134"/>
    </source>
</evidence>
<dbReference type="InterPro" id="IPR006169">
    <property type="entry name" value="GTP1_OBG_dom"/>
</dbReference>
<comment type="similarity">
    <text evidence="1">Belongs to the TRAFAC class OBG-HflX-like GTPase superfamily. OBG GTPase family.</text>
</comment>
<dbReference type="GO" id="GO:0000287">
    <property type="term" value="F:magnesium ion binding"/>
    <property type="evidence" value="ECO:0007669"/>
    <property type="project" value="InterPro"/>
</dbReference>
<dbReference type="NCBIfam" id="TIGR02729">
    <property type="entry name" value="Obg_CgtA"/>
    <property type="match status" value="1"/>
</dbReference>
<keyword evidence="3" id="KW-0342">GTP-binding</keyword>
<name>A0A382LP21_9ZZZZ</name>
<evidence type="ECO:0008006" key="7">
    <source>
        <dbReference type="Google" id="ProtNLM"/>
    </source>
</evidence>
<sequence>MLDKVEIAIGGGKGGSGAASFHREKFIVNGGPDGGDGGRGGRVFLQAVDDIYTLEKFRAKKAFRADNGLDGGIRQRTGARGSDLTLSVPVGTRVYDVSDGTLLADLVSLGETALVALGGRGGWGNRRFATSTNQAPRYAQKGHAGEKVVLLLDLNLLADVGLLGLPNAGKSTFLSVVSQAKPKVAAYPFTTLAPVLGVVSSMPERFTIADLPGLVEGAHQGVGLGLEFLKHVQRCRVLVHLVDGNEPDPLEALGLIENEVRAYDPSLTELESLIVVTKADID</sequence>
<dbReference type="AlphaFoldDB" id="A0A382LP21"/>
<dbReference type="CDD" id="cd01898">
    <property type="entry name" value="Obg"/>
    <property type="match status" value="1"/>
</dbReference>
<dbReference type="PANTHER" id="PTHR11702">
    <property type="entry name" value="DEVELOPMENTALLY REGULATED GTP-BINDING PROTEIN-RELATED"/>
    <property type="match status" value="1"/>
</dbReference>
<dbReference type="Pfam" id="PF01926">
    <property type="entry name" value="MMR_HSR1"/>
    <property type="match status" value="1"/>
</dbReference>
<evidence type="ECO:0000256" key="2">
    <source>
        <dbReference type="ARBA" id="ARBA00022741"/>
    </source>
</evidence>
<feature type="domain" description="OBG-type G" evidence="4">
    <location>
        <begin position="158"/>
        <end position="282"/>
    </location>
</feature>
<dbReference type="PIRSF" id="PIRSF002401">
    <property type="entry name" value="GTP_bd_Obg/CgtA"/>
    <property type="match status" value="1"/>
</dbReference>
<dbReference type="InterPro" id="IPR027417">
    <property type="entry name" value="P-loop_NTPase"/>
</dbReference>
<evidence type="ECO:0000259" key="4">
    <source>
        <dbReference type="PROSITE" id="PS51710"/>
    </source>
</evidence>
<dbReference type="InterPro" id="IPR031167">
    <property type="entry name" value="G_OBG"/>
</dbReference>
<feature type="domain" description="Obg" evidence="5">
    <location>
        <begin position="1"/>
        <end position="157"/>
    </location>
</feature>
<dbReference type="InterPro" id="IPR036726">
    <property type="entry name" value="GTP1_OBG_dom_sf"/>
</dbReference>
<keyword evidence="2" id="KW-0547">Nucleotide-binding</keyword>
<dbReference type="InterPro" id="IPR006073">
    <property type="entry name" value="GTP-bd"/>
</dbReference>
<dbReference type="GO" id="GO:0003924">
    <property type="term" value="F:GTPase activity"/>
    <property type="evidence" value="ECO:0007669"/>
    <property type="project" value="InterPro"/>
</dbReference>
<evidence type="ECO:0000259" key="5">
    <source>
        <dbReference type="PROSITE" id="PS51883"/>
    </source>
</evidence>